<feature type="DNA-binding region" description="H-T-H motif" evidence="4">
    <location>
        <begin position="33"/>
        <end position="52"/>
    </location>
</feature>
<name>A0A852V566_9ACTN</name>
<dbReference type="SUPFAM" id="SSF46689">
    <property type="entry name" value="Homeodomain-like"/>
    <property type="match status" value="1"/>
</dbReference>
<dbReference type="Gene3D" id="1.10.357.10">
    <property type="entry name" value="Tetracycline Repressor, domain 2"/>
    <property type="match status" value="1"/>
</dbReference>
<evidence type="ECO:0000256" key="1">
    <source>
        <dbReference type="ARBA" id="ARBA00023015"/>
    </source>
</evidence>
<dbReference type="SUPFAM" id="SSF48498">
    <property type="entry name" value="Tetracyclin repressor-like, C-terminal domain"/>
    <property type="match status" value="1"/>
</dbReference>
<sequence length="191" mass="20617">MAVSARRGRPLTPGEIHTTALRLIDATGVEKLSMRKLAAELDVNPMSLYHHVQDKTDLLHGVCALAAAEVRLPPDDGAPWQDQLRALAHAYRSIARSHPSLWFHMTTHPDVVDQSGALWVVYNRILAAAGVPADRLAHTRKALFVFVSGLLTAESGGILSKLDGVDDADATFTVAVDLIIAGLESDGSRER</sequence>
<dbReference type="Proteomes" id="UP000576393">
    <property type="component" value="Unassembled WGS sequence"/>
</dbReference>
<keyword evidence="3" id="KW-0804">Transcription</keyword>
<keyword evidence="2 4" id="KW-0238">DNA-binding</keyword>
<keyword evidence="7" id="KW-1185">Reference proteome</keyword>
<dbReference type="InterPro" id="IPR050109">
    <property type="entry name" value="HTH-type_TetR-like_transc_reg"/>
</dbReference>
<keyword evidence="1" id="KW-0805">Transcription regulation</keyword>
<evidence type="ECO:0000313" key="7">
    <source>
        <dbReference type="Proteomes" id="UP000576393"/>
    </source>
</evidence>
<gene>
    <name evidence="6" type="ORF">HDA43_003244</name>
</gene>
<dbReference type="GO" id="GO:0000976">
    <property type="term" value="F:transcription cis-regulatory region binding"/>
    <property type="evidence" value="ECO:0007669"/>
    <property type="project" value="TreeGrafter"/>
</dbReference>
<dbReference type="GO" id="GO:0003700">
    <property type="term" value="F:DNA-binding transcription factor activity"/>
    <property type="evidence" value="ECO:0007669"/>
    <property type="project" value="TreeGrafter"/>
</dbReference>
<dbReference type="RefSeq" id="WP_179821568.1">
    <property type="nucleotide sequence ID" value="NZ_JACCCO010000001.1"/>
</dbReference>
<feature type="domain" description="HTH tetR-type" evidence="5">
    <location>
        <begin position="10"/>
        <end position="70"/>
    </location>
</feature>
<protein>
    <submittedName>
        <fullName evidence="6">AcrR family transcriptional regulator</fullName>
    </submittedName>
</protein>
<dbReference type="PANTHER" id="PTHR30055">
    <property type="entry name" value="HTH-TYPE TRANSCRIPTIONAL REGULATOR RUTR"/>
    <property type="match status" value="1"/>
</dbReference>
<reference evidence="6 7" key="1">
    <citation type="submission" date="2020-07" db="EMBL/GenBank/DDBJ databases">
        <title>Sequencing the genomes of 1000 actinobacteria strains.</title>
        <authorList>
            <person name="Klenk H.-P."/>
        </authorList>
    </citation>
    <scope>NUCLEOTIDE SEQUENCE [LARGE SCALE GENOMIC DNA]</scope>
    <source>
        <strain evidence="6 7">DSM 45763</strain>
    </source>
</reference>
<evidence type="ECO:0000256" key="3">
    <source>
        <dbReference type="ARBA" id="ARBA00023163"/>
    </source>
</evidence>
<dbReference type="Pfam" id="PF13305">
    <property type="entry name" value="TetR_C_33"/>
    <property type="match status" value="1"/>
</dbReference>
<evidence type="ECO:0000256" key="4">
    <source>
        <dbReference type="PROSITE-ProRule" id="PRU00335"/>
    </source>
</evidence>
<comment type="caution">
    <text evidence="6">The sequence shown here is derived from an EMBL/GenBank/DDBJ whole genome shotgun (WGS) entry which is preliminary data.</text>
</comment>
<dbReference type="InterPro" id="IPR001647">
    <property type="entry name" value="HTH_TetR"/>
</dbReference>
<dbReference type="EMBL" id="JACCCO010000001">
    <property type="protein sequence ID" value="NYF41085.1"/>
    <property type="molecule type" value="Genomic_DNA"/>
</dbReference>
<accession>A0A852V566</accession>
<evidence type="ECO:0000313" key="6">
    <source>
        <dbReference type="EMBL" id="NYF41085.1"/>
    </source>
</evidence>
<proteinExistence type="predicted"/>
<dbReference type="PROSITE" id="PS50977">
    <property type="entry name" value="HTH_TETR_2"/>
    <property type="match status" value="1"/>
</dbReference>
<evidence type="ECO:0000256" key="2">
    <source>
        <dbReference type="ARBA" id="ARBA00023125"/>
    </source>
</evidence>
<evidence type="ECO:0000259" key="5">
    <source>
        <dbReference type="PROSITE" id="PS50977"/>
    </source>
</evidence>
<dbReference type="AlphaFoldDB" id="A0A852V566"/>
<dbReference type="PANTHER" id="PTHR30055:SF234">
    <property type="entry name" value="HTH-TYPE TRANSCRIPTIONAL REGULATOR BETI"/>
    <property type="match status" value="1"/>
</dbReference>
<dbReference type="InterPro" id="IPR009057">
    <property type="entry name" value="Homeodomain-like_sf"/>
</dbReference>
<dbReference type="InterPro" id="IPR025996">
    <property type="entry name" value="MT1864/Rv1816-like_C"/>
</dbReference>
<dbReference type="Pfam" id="PF00440">
    <property type="entry name" value="TetR_N"/>
    <property type="match status" value="1"/>
</dbReference>
<dbReference type="InterPro" id="IPR036271">
    <property type="entry name" value="Tet_transcr_reg_TetR-rel_C_sf"/>
</dbReference>
<organism evidence="6 7">
    <name type="scientific">Streptosporangium sandarakinum</name>
    <dbReference type="NCBI Taxonomy" id="1260955"/>
    <lineage>
        <taxon>Bacteria</taxon>
        <taxon>Bacillati</taxon>
        <taxon>Actinomycetota</taxon>
        <taxon>Actinomycetes</taxon>
        <taxon>Streptosporangiales</taxon>
        <taxon>Streptosporangiaceae</taxon>
        <taxon>Streptosporangium</taxon>
    </lineage>
</organism>